<dbReference type="EMBL" id="JABBWD010000034">
    <property type="protein sequence ID" value="KAG1775386.1"/>
    <property type="molecule type" value="Genomic_DNA"/>
</dbReference>
<dbReference type="GO" id="GO:0020037">
    <property type="term" value="F:heme binding"/>
    <property type="evidence" value="ECO:0007669"/>
    <property type="project" value="InterPro"/>
</dbReference>
<evidence type="ECO:0000256" key="6">
    <source>
        <dbReference type="ARBA" id="ARBA00023033"/>
    </source>
</evidence>
<name>A0A9P6ZRY0_9AGAM</name>
<dbReference type="PANTHER" id="PTHR24291:SF50">
    <property type="entry name" value="BIFUNCTIONAL ALBAFLAVENONE MONOOXYGENASE_TERPENE SYNTHASE"/>
    <property type="match status" value="1"/>
</dbReference>
<dbReference type="InterPro" id="IPR001128">
    <property type="entry name" value="Cyt_P450"/>
</dbReference>
<comment type="similarity">
    <text evidence="1">Belongs to the cytochrome P450 family.</text>
</comment>
<protein>
    <submittedName>
        <fullName evidence="8">Cytochrome P450</fullName>
    </submittedName>
</protein>
<dbReference type="Pfam" id="PF00067">
    <property type="entry name" value="p450"/>
    <property type="match status" value="1"/>
</dbReference>
<proteinExistence type="inferred from homology"/>
<dbReference type="SUPFAM" id="SSF48264">
    <property type="entry name" value="Cytochrome P450"/>
    <property type="match status" value="1"/>
</dbReference>
<keyword evidence="4" id="KW-0560">Oxidoreductase</keyword>
<accession>A0A9P6ZRY0</accession>
<gene>
    <name evidence="8" type="ORF">EV702DRAFT_442209</name>
</gene>
<evidence type="ECO:0000313" key="9">
    <source>
        <dbReference type="Proteomes" id="UP000714275"/>
    </source>
</evidence>
<evidence type="ECO:0000256" key="2">
    <source>
        <dbReference type="ARBA" id="ARBA00022617"/>
    </source>
</evidence>
<organism evidence="8 9">
    <name type="scientific">Suillus placidus</name>
    <dbReference type="NCBI Taxonomy" id="48579"/>
    <lineage>
        <taxon>Eukaryota</taxon>
        <taxon>Fungi</taxon>
        <taxon>Dikarya</taxon>
        <taxon>Basidiomycota</taxon>
        <taxon>Agaricomycotina</taxon>
        <taxon>Agaricomycetes</taxon>
        <taxon>Agaricomycetidae</taxon>
        <taxon>Boletales</taxon>
        <taxon>Suillineae</taxon>
        <taxon>Suillaceae</taxon>
        <taxon>Suillus</taxon>
    </lineage>
</organism>
<dbReference type="GO" id="GO:0005506">
    <property type="term" value="F:iron ion binding"/>
    <property type="evidence" value="ECO:0007669"/>
    <property type="project" value="InterPro"/>
</dbReference>
<evidence type="ECO:0000313" key="8">
    <source>
        <dbReference type="EMBL" id="KAG1775386.1"/>
    </source>
</evidence>
<dbReference type="InterPro" id="IPR050196">
    <property type="entry name" value="Cytochrome_P450_Monoox"/>
</dbReference>
<dbReference type="AlphaFoldDB" id="A0A9P6ZRY0"/>
<evidence type="ECO:0000256" key="1">
    <source>
        <dbReference type="ARBA" id="ARBA00010617"/>
    </source>
</evidence>
<dbReference type="GO" id="GO:0016705">
    <property type="term" value="F:oxidoreductase activity, acting on paired donors, with incorporation or reduction of molecular oxygen"/>
    <property type="evidence" value="ECO:0007669"/>
    <property type="project" value="InterPro"/>
</dbReference>
<sequence length="330" mass="36680">MPGNAQKVFEGGLDYCVKIAEQYGGAVKLQSLYGEVVYLSDPLALHHVLVKDQPIFEEHDVFIMTNKAMFGDGLIATIGEQHRKQRKLLNPVFSTSNMRELLPTLQPIAHKLTSVVVSKLPDDGSYKEIDVLPLLSRSALDGVCQAILGYPSNTLEAADNDEYTEALRKMSALISKLMYFQPIVPVVMRNFSSYWIRKLVDLVTTPWIPTERMKDVREMRRIIELMDSGSKKAFAEKKAALETSATSSPTDMQSEVGDLKPGRRKDMMDIMLKANSTSSSSEKLADAELLGQMNVMVFAGLDTTTSALSRCVYLLAKNPLAQARLRSEIP</sequence>
<evidence type="ECO:0000256" key="7">
    <source>
        <dbReference type="SAM" id="MobiDB-lite"/>
    </source>
</evidence>
<evidence type="ECO:0000256" key="5">
    <source>
        <dbReference type="ARBA" id="ARBA00023004"/>
    </source>
</evidence>
<feature type="compositionally biased region" description="Polar residues" evidence="7">
    <location>
        <begin position="243"/>
        <end position="253"/>
    </location>
</feature>
<keyword evidence="3" id="KW-0479">Metal-binding</keyword>
<dbReference type="Proteomes" id="UP000714275">
    <property type="component" value="Unassembled WGS sequence"/>
</dbReference>
<dbReference type="Gene3D" id="1.10.630.10">
    <property type="entry name" value="Cytochrome P450"/>
    <property type="match status" value="1"/>
</dbReference>
<keyword evidence="9" id="KW-1185">Reference proteome</keyword>
<comment type="caution">
    <text evidence="8">The sequence shown here is derived from an EMBL/GenBank/DDBJ whole genome shotgun (WGS) entry which is preliminary data.</text>
</comment>
<dbReference type="GO" id="GO:0004497">
    <property type="term" value="F:monooxygenase activity"/>
    <property type="evidence" value="ECO:0007669"/>
    <property type="project" value="UniProtKB-KW"/>
</dbReference>
<keyword evidence="6" id="KW-0503">Monooxygenase</keyword>
<dbReference type="InterPro" id="IPR036396">
    <property type="entry name" value="Cyt_P450_sf"/>
</dbReference>
<dbReference type="PANTHER" id="PTHR24291">
    <property type="entry name" value="CYTOCHROME P450 FAMILY 4"/>
    <property type="match status" value="1"/>
</dbReference>
<feature type="region of interest" description="Disordered" evidence="7">
    <location>
        <begin position="239"/>
        <end position="261"/>
    </location>
</feature>
<dbReference type="OrthoDB" id="1470350at2759"/>
<reference evidence="8" key="1">
    <citation type="journal article" date="2020" name="New Phytol.">
        <title>Comparative genomics reveals dynamic genome evolution in host specialist ectomycorrhizal fungi.</title>
        <authorList>
            <person name="Lofgren L.A."/>
            <person name="Nguyen N.H."/>
            <person name="Vilgalys R."/>
            <person name="Ruytinx J."/>
            <person name="Liao H.L."/>
            <person name="Branco S."/>
            <person name="Kuo A."/>
            <person name="LaButti K."/>
            <person name="Lipzen A."/>
            <person name="Andreopoulos W."/>
            <person name="Pangilinan J."/>
            <person name="Riley R."/>
            <person name="Hundley H."/>
            <person name="Na H."/>
            <person name="Barry K."/>
            <person name="Grigoriev I.V."/>
            <person name="Stajich J.E."/>
            <person name="Kennedy P.G."/>
        </authorList>
    </citation>
    <scope>NUCLEOTIDE SEQUENCE</scope>
    <source>
        <strain evidence="8">DOB743</strain>
    </source>
</reference>
<keyword evidence="5" id="KW-0408">Iron</keyword>
<keyword evidence="2" id="KW-0349">Heme</keyword>
<evidence type="ECO:0000256" key="4">
    <source>
        <dbReference type="ARBA" id="ARBA00023002"/>
    </source>
</evidence>
<evidence type="ECO:0000256" key="3">
    <source>
        <dbReference type="ARBA" id="ARBA00022723"/>
    </source>
</evidence>